<comment type="caution">
    <text evidence="3">The sequence shown here is derived from an EMBL/GenBank/DDBJ whole genome shotgun (WGS) entry which is preliminary data.</text>
</comment>
<evidence type="ECO:0000313" key="4">
    <source>
        <dbReference type="Proteomes" id="UP001611580"/>
    </source>
</evidence>
<dbReference type="EMBL" id="JBIRYI010000003">
    <property type="protein sequence ID" value="MFI2486441.1"/>
    <property type="molecule type" value="Genomic_DNA"/>
</dbReference>
<name>A0ABW7XGI5_9MICO</name>
<keyword evidence="2" id="KW-1133">Transmembrane helix</keyword>
<keyword evidence="4" id="KW-1185">Reference proteome</keyword>
<gene>
    <name evidence="3" type="ORF">ACH47X_05995</name>
</gene>
<dbReference type="RefSeq" id="WP_397402353.1">
    <property type="nucleotide sequence ID" value="NZ_JBIRYI010000003.1"/>
</dbReference>
<feature type="region of interest" description="Disordered" evidence="1">
    <location>
        <begin position="99"/>
        <end position="121"/>
    </location>
</feature>
<sequence>MSVPPPEPPAPGPAPRRTGPKVLTFTALGVLLVGMIVAVVGFAAAARGIVELVPTDLVTSEGTAGSDALALGPSTTPVAFDVQERGAYLVVEVSRDSSTSLPTSSVSAQGPSGPVRMSRPDQPGSLEVNGWAVHPVGIMVPDEDGTHAIVVDPQVATDDVSIAVSGPFNAESVAGIGGSGLVLLLGLLIGGLGFLLLIGGIIWWALAKK</sequence>
<evidence type="ECO:0000313" key="3">
    <source>
        <dbReference type="EMBL" id="MFI2486441.1"/>
    </source>
</evidence>
<feature type="transmembrane region" description="Helical" evidence="2">
    <location>
        <begin position="181"/>
        <end position="206"/>
    </location>
</feature>
<proteinExistence type="predicted"/>
<protein>
    <submittedName>
        <fullName evidence="3">Uncharacterized protein</fullName>
    </submittedName>
</protein>
<keyword evidence="2" id="KW-0472">Membrane</keyword>
<dbReference type="Proteomes" id="UP001611580">
    <property type="component" value="Unassembled WGS sequence"/>
</dbReference>
<accession>A0ABW7XGI5</accession>
<reference evidence="3 4" key="1">
    <citation type="submission" date="2024-10" db="EMBL/GenBank/DDBJ databases">
        <title>The Natural Products Discovery Center: Release of the First 8490 Sequenced Strains for Exploring Actinobacteria Biosynthetic Diversity.</title>
        <authorList>
            <person name="Kalkreuter E."/>
            <person name="Kautsar S.A."/>
            <person name="Yang D."/>
            <person name="Bader C.D."/>
            <person name="Teijaro C.N."/>
            <person name="Fluegel L."/>
            <person name="Davis C.M."/>
            <person name="Simpson J.R."/>
            <person name="Lauterbach L."/>
            <person name="Steele A.D."/>
            <person name="Gui C."/>
            <person name="Meng S."/>
            <person name="Li G."/>
            <person name="Viehrig K."/>
            <person name="Ye F."/>
            <person name="Su P."/>
            <person name="Kiefer A.F."/>
            <person name="Nichols A."/>
            <person name="Cepeda A.J."/>
            <person name="Yan W."/>
            <person name="Fan B."/>
            <person name="Jiang Y."/>
            <person name="Adhikari A."/>
            <person name="Zheng C.-J."/>
            <person name="Schuster L."/>
            <person name="Cowan T.M."/>
            <person name="Smanski M.J."/>
            <person name="Chevrette M.G."/>
            <person name="De Carvalho L.P.S."/>
            <person name="Shen B."/>
        </authorList>
    </citation>
    <scope>NUCLEOTIDE SEQUENCE [LARGE SCALE GENOMIC DNA]</scope>
    <source>
        <strain evidence="3 4">NPDC019481</strain>
    </source>
</reference>
<evidence type="ECO:0000256" key="2">
    <source>
        <dbReference type="SAM" id="Phobius"/>
    </source>
</evidence>
<feature type="transmembrane region" description="Helical" evidence="2">
    <location>
        <begin position="22"/>
        <end position="45"/>
    </location>
</feature>
<keyword evidence="2" id="KW-0812">Transmembrane</keyword>
<organism evidence="3 4">
    <name type="scientific">Promicromonospora kroppenstedtii</name>
    <dbReference type="NCBI Taxonomy" id="440482"/>
    <lineage>
        <taxon>Bacteria</taxon>
        <taxon>Bacillati</taxon>
        <taxon>Actinomycetota</taxon>
        <taxon>Actinomycetes</taxon>
        <taxon>Micrococcales</taxon>
        <taxon>Promicromonosporaceae</taxon>
        <taxon>Promicromonospora</taxon>
    </lineage>
</organism>
<evidence type="ECO:0000256" key="1">
    <source>
        <dbReference type="SAM" id="MobiDB-lite"/>
    </source>
</evidence>